<dbReference type="SUPFAM" id="SSF81342">
    <property type="entry name" value="Transmembrane di-heme cytochromes"/>
    <property type="match status" value="1"/>
</dbReference>
<dbReference type="RefSeq" id="WP_048885926.1">
    <property type="nucleotide sequence ID" value="NZ_CP011310.1"/>
</dbReference>
<dbReference type="AlphaFoldDB" id="A0A0H4VH81"/>
<keyword evidence="7" id="KW-0479">Metal-binding</keyword>
<dbReference type="InterPro" id="IPR016174">
    <property type="entry name" value="Di-haem_cyt_TM"/>
</dbReference>
<keyword evidence="11 13" id="KW-0472">Membrane</keyword>
<evidence type="ECO:0000256" key="9">
    <source>
        <dbReference type="ARBA" id="ARBA00022989"/>
    </source>
</evidence>
<name>A0A0H4VH81_9SPHN</name>
<evidence type="ECO:0000256" key="5">
    <source>
        <dbReference type="ARBA" id="ARBA00022617"/>
    </source>
</evidence>
<dbReference type="InterPro" id="IPR011577">
    <property type="entry name" value="Cyt_b561_bac/Ni-Hgenase"/>
</dbReference>
<keyword evidence="9 13" id="KW-1133">Transmembrane helix</keyword>
<feature type="domain" description="Cytochrome b561 bacterial/Ni-hydrogenase" evidence="14">
    <location>
        <begin position="6"/>
        <end position="176"/>
    </location>
</feature>
<protein>
    <submittedName>
        <fullName evidence="15">Cytochrome B561</fullName>
    </submittedName>
</protein>
<feature type="transmembrane region" description="Helical" evidence="13">
    <location>
        <begin position="48"/>
        <end position="67"/>
    </location>
</feature>
<comment type="cofactor">
    <cofactor evidence="1">
        <name>heme b</name>
        <dbReference type="ChEBI" id="CHEBI:60344"/>
    </cofactor>
</comment>
<dbReference type="PANTHER" id="PTHR30529:SF1">
    <property type="entry name" value="CYTOCHROME B561 HOMOLOG 2"/>
    <property type="match status" value="1"/>
</dbReference>
<keyword evidence="16" id="KW-1185">Reference proteome</keyword>
<evidence type="ECO:0000256" key="4">
    <source>
        <dbReference type="ARBA" id="ARBA00022475"/>
    </source>
</evidence>
<keyword evidence="8" id="KW-0249">Electron transport</keyword>
<keyword evidence="6 13" id="KW-0812">Transmembrane</keyword>
<evidence type="ECO:0000256" key="6">
    <source>
        <dbReference type="ARBA" id="ARBA00022692"/>
    </source>
</evidence>
<evidence type="ECO:0000256" key="11">
    <source>
        <dbReference type="ARBA" id="ARBA00023136"/>
    </source>
</evidence>
<accession>A0A0H4VH81</accession>
<dbReference type="PATRIC" id="fig|1648404.4.peg.2225"/>
<evidence type="ECO:0000259" key="14">
    <source>
        <dbReference type="Pfam" id="PF01292"/>
    </source>
</evidence>
<keyword evidence="5" id="KW-0349">Heme</keyword>
<evidence type="ECO:0000313" key="16">
    <source>
        <dbReference type="Proteomes" id="UP000059113"/>
    </source>
</evidence>
<reference evidence="15 16" key="1">
    <citation type="journal article" date="2015" name="Int. J. Syst. Evol. Microbiol.">
        <title>Erythrobacter atlanticus sp. nov., a bacterium from ocean sediment able to degrade polycyclic aromatic hydrocarbons.</title>
        <authorList>
            <person name="Zhuang L."/>
            <person name="Liu Y."/>
            <person name="Wang L."/>
            <person name="Wang W."/>
            <person name="Shao Z."/>
        </authorList>
    </citation>
    <scope>NUCLEOTIDE SEQUENCE [LARGE SCALE GENOMIC DNA]</scope>
    <source>
        <strain evidence="16">s21-N3</strain>
    </source>
</reference>
<dbReference type="STRING" id="1648404.CP97_10695"/>
<evidence type="ECO:0000256" key="3">
    <source>
        <dbReference type="ARBA" id="ARBA00022448"/>
    </source>
</evidence>
<gene>
    <name evidence="15" type="ORF">CP97_10695</name>
</gene>
<evidence type="ECO:0000256" key="8">
    <source>
        <dbReference type="ARBA" id="ARBA00022982"/>
    </source>
</evidence>
<evidence type="ECO:0000256" key="12">
    <source>
        <dbReference type="ARBA" id="ARBA00037975"/>
    </source>
</evidence>
<dbReference type="GO" id="GO:0022904">
    <property type="term" value="P:respiratory electron transport chain"/>
    <property type="evidence" value="ECO:0007669"/>
    <property type="project" value="InterPro"/>
</dbReference>
<dbReference type="EMBL" id="CP011310">
    <property type="protein sequence ID" value="AKQ42394.1"/>
    <property type="molecule type" value="Genomic_DNA"/>
</dbReference>
<evidence type="ECO:0000256" key="2">
    <source>
        <dbReference type="ARBA" id="ARBA00004651"/>
    </source>
</evidence>
<evidence type="ECO:0000256" key="7">
    <source>
        <dbReference type="ARBA" id="ARBA00022723"/>
    </source>
</evidence>
<keyword evidence="10" id="KW-0408">Iron</keyword>
<comment type="similarity">
    <text evidence="12">Belongs to the cytochrome b561 family.</text>
</comment>
<sequence>MQEAKRYSGVAMLLHWLIAVAVIVNWRIAEAAENLPREEASAIMSNHFALGMTILILTVLRLAWRLVHRPPPLADTLAGWEKILARVTHTVFYVLLIGLPLGGWFAGSSFGSSIDMWGAFTIPALPVPENPELGKSVFELHGTGGKAMLILIGLHILGALKHMFIDKDGNLWRMLPFGTPRA</sequence>
<dbReference type="Proteomes" id="UP000059113">
    <property type="component" value="Chromosome"/>
</dbReference>
<dbReference type="PANTHER" id="PTHR30529">
    <property type="entry name" value="CYTOCHROME B561"/>
    <property type="match status" value="1"/>
</dbReference>
<proteinExistence type="inferred from homology"/>
<evidence type="ECO:0000313" key="15">
    <source>
        <dbReference type="EMBL" id="AKQ42394.1"/>
    </source>
</evidence>
<evidence type="ECO:0000256" key="13">
    <source>
        <dbReference type="SAM" id="Phobius"/>
    </source>
</evidence>
<feature type="transmembrane region" description="Helical" evidence="13">
    <location>
        <begin position="7"/>
        <end position="28"/>
    </location>
</feature>
<feature type="transmembrane region" description="Helical" evidence="13">
    <location>
        <begin position="87"/>
        <end position="107"/>
    </location>
</feature>
<dbReference type="GO" id="GO:0020037">
    <property type="term" value="F:heme binding"/>
    <property type="evidence" value="ECO:0007669"/>
    <property type="project" value="TreeGrafter"/>
</dbReference>
<keyword evidence="3" id="KW-0813">Transport</keyword>
<keyword evidence="4" id="KW-1003">Cell membrane</keyword>
<dbReference type="OrthoDB" id="1247465at2"/>
<reference evidence="16" key="2">
    <citation type="submission" date="2015-04" db="EMBL/GenBank/DDBJ databases">
        <title>The complete genome sequence of Erythrobacter sp. s21-N3.</title>
        <authorList>
            <person name="Zhuang L."/>
            <person name="Liu Y."/>
            <person name="Shao Z."/>
        </authorList>
    </citation>
    <scope>NUCLEOTIDE SEQUENCE [LARGE SCALE GENOMIC DNA]</scope>
    <source>
        <strain evidence="16">s21-N3</strain>
    </source>
</reference>
<dbReference type="GO" id="GO:0046872">
    <property type="term" value="F:metal ion binding"/>
    <property type="evidence" value="ECO:0007669"/>
    <property type="project" value="UniProtKB-KW"/>
</dbReference>
<dbReference type="Pfam" id="PF01292">
    <property type="entry name" value="Ni_hydr_CYTB"/>
    <property type="match status" value="1"/>
</dbReference>
<dbReference type="KEGG" id="ery:CP97_10695"/>
<evidence type="ECO:0000256" key="1">
    <source>
        <dbReference type="ARBA" id="ARBA00001970"/>
    </source>
</evidence>
<evidence type="ECO:0000256" key="10">
    <source>
        <dbReference type="ARBA" id="ARBA00023004"/>
    </source>
</evidence>
<comment type="subcellular location">
    <subcellularLocation>
        <location evidence="2">Cell membrane</location>
        <topology evidence="2">Multi-pass membrane protein</topology>
    </subcellularLocation>
</comment>
<feature type="transmembrane region" description="Helical" evidence="13">
    <location>
        <begin position="147"/>
        <end position="165"/>
    </location>
</feature>
<organism evidence="15 16">
    <name type="scientific">Aurantiacibacter atlanticus</name>
    <dbReference type="NCBI Taxonomy" id="1648404"/>
    <lineage>
        <taxon>Bacteria</taxon>
        <taxon>Pseudomonadati</taxon>
        <taxon>Pseudomonadota</taxon>
        <taxon>Alphaproteobacteria</taxon>
        <taxon>Sphingomonadales</taxon>
        <taxon>Erythrobacteraceae</taxon>
        <taxon>Aurantiacibacter</taxon>
    </lineage>
</organism>
<dbReference type="GO" id="GO:0005886">
    <property type="term" value="C:plasma membrane"/>
    <property type="evidence" value="ECO:0007669"/>
    <property type="project" value="UniProtKB-SubCell"/>
</dbReference>
<dbReference type="GO" id="GO:0009055">
    <property type="term" value="F:electron transfer activity"/>
    <property type="evidence" value="ECO:0007669"/>
    <property type="project" value="InterPro"/>
</dbReference>
<dbReference type="InterPro" id="IPR052168">
    <property type="entry name" value="Cytochrome_b561_oxidase"/>
</dbReference>